<name>A0A6J4VRT5_9DEIN</name>
<sequence>MGWRQRFSAILLVLAACTPAASDVRSDPVTVAAPFEEVFTAALRFVTDDPGLPSYNPGGVNGYRRGPSTPWLVLTSDREAGLIVAEARSRAAGFVGSDAPPDVHQVNILVQALGGGASAGEGPRTQVSVRGTPFTRVFVNRLKLALGERFGG</sequence>
<dbReference type="EMBL" id="CADCWP010000284">
    <property type="protein sequence ID" value="CAA9583112.1"/>
    <property type="molecule type" value="Genomic_DNA"/>
</dbReference>
<proteinExistence type="predicted"/>
<accession>A0A6J4VRT5</accession>
<keyword evidence="1" id="KW-0732">Signal</keyword>
<protein>
    <submittedName>
        <fullName evidence="2">Uncharacterized protein</fullName>
    </submittedName>
</protein>
<gene>
    <name evidence="2" type="ORF">AVDCRST_MAG86-3120</name>
</gene>
<evidence type="ECO:0000256" key="1">
    <source>
        <dbReference type="SAM" id="SignalP"/>
    </source>
</evidence>
<organism evidence="2">
    <name type="scientific">uncultured Truepera sp</name>
    <dbReference type="NCBI Taxonomy" id="543023"/>
    <lineage>
        <taxon>Bacteria</taxon>
        <taxon>Thermotogati</taxon>
        <taxon>Deinococcota</taxon>
        <taxon>Deinococci</taxon>
        <taxon>Trueperales</taxon>
        <taxon>Trueperaceae</taxon>
        <taxon>Truepera</taxon>
        <taxon>environmental samples</taxon>
    </lineage>
</organism>
<evidence type="ECO:0000313" key="2">
    <source>
        <dbReference type="EMBL" id="CAA9583112.1"/>
    </source>
</evidence>
<feature type="signal peptide" evidence="1">
    <location>
        <begin position="1"/>
        <end position="22"/>
    </location>
</feature>
<feature type="chain" id="PRO_5027080516" evidence="1">
    <location>
        <begin position="23"/>
        <end position="152"/>
    </location>
</feature>
<dbReference type="AlphaFoldDB" id="A0A6J4VRT5"/>
<dbReference type="PROSITE" id="PS51257">
    <property type="entry name" value="PROKAR_LIPOPROTEIN"/>
    <property type="match status" value="1"/>
</dbReference>
<reference evidence="2" key="1">
    <citation type="submission" date="2020-02" db="EMBL/GenBank/DDBJ databases">
        <authorList>
            <person name="Meier V. D."/>
        </authorList>
    </citation>
    <scope>NUCLEOTIDE SEQUENCE</scope>
    <source>
        <strain evidence="2">AVDCRST_MAG86</strain>
    </source>
</reference>